<feature type="region of interest" description="Disordered" evidence="8">
    <location>
        <begin position="190"/>
        <end position="225"/>
    </location>
</feature>
<dbReference type="EC" id="3.6.4.13" evidence="2"/>
<dbReference type="Gene3D" id="1.20.120.1080">
    <property type="match status" value="1"/>
</dbReference>
<dbReference type="FunFam" id="3.40.50.300:FF:000284">
    <property type="entry name" value="probable ATP-dependent RNA helicase YTHDC2"/>
    <property type="match status" value="1"/>
</dbReference>
<proteinExistence type="inferred from homology"/>
<dbReference type="PROSITE" id="PS51194">
    <property type="entry name" value="HELICASE_CTER"/>
    <property type="match status" value="1"/>
</dbReference>
<feature type="domain" description="Helicase C-terminal" evidence="10">
    <location>
        <begin position="535"/>
        <end position="711"/>
    </location>
</feature>
<dbReference type="CDD" id="cd18791">
    <property type="entry name" value="SF2_C_RHA"/>
    <property type="match status" value="1"/>
</dbReference>
<dbReference type="Gene3D" id="3.40.50.300">
    <property type="entry name" value="P-loop containing nucleotide triphosphate hydrolases"/>
    <property type="match status" value="2"/>
</dbReference>
<evidence type="ECO:0000256" key="4">
    <source>
        <dbReference type="ARBA" id="ARBA00022801"/>
    </source>
</evidence>
<dbReference type="SMART" id="SM00487">
    <property type="entry name" value="DEXDc"/>
    <property type="match status" value="1"/>
</dbReference>
<keyword evidence="4" id="KW-0378">Hydrolase</keyword>
<comment type="caution">
    <text evidence="11">The sequence shown here is derived from an EMBL/GenBank/DDBJ whole genome shotgun (WGS) entry which is preliminary data.</text>
</comment>
<evidence type="ECO:0000256" key="2">
    <source>
        <dbReference type="ARBA" id="ARBA00012552"/>
    </source>
</evidence>
<dbReference type="AlphaFoldDB" id="A0AAE0F7Y0"/>
<feature type="compositionally biased region" description="Basic and acidic residues" evidence="8">
    <location>
        <begin position="190"/>
        <end position="202"/>
    </location>
</feature>
<dbReference type="Pfam" id="PF21010">
    <property type="entry name" value="HA2_C"/>
    <property type="match status" value="1"/>
</dbReference>
<dbReference type="GO" id="GO:0003723">
    <property type="term" value="F:RNA binding"/>
    <property type="evidence" value="ECO:0007669"/>
    <property type="project" value="TreeGrafter"/>
</dbReference>
<dbReference type="GO" id="GO:0003724">
    <property type="term" value="F:RNA helicase activity"/>
    <property type="evidence" value="ECO:0007669"/>
    <property type="project" value="UniProtKB-EC"/>
</dbReference>
<feature type="compositionally biased region" description="Pro residues" evidence="8">
    <location>
        <begin position="162"/>
        <end position="175"/>
    </location>
</feature>
<dbReference type="PROSITE" id="PS00690">
    <property type="entry name" value="DEAH_ATP_HELICASE"/>
    <property type="match status" value="1"/>
</dbReference>
<feature type="compositionally biased region" description="Low complexity" evidence="8">
    <location>
        <begin position="79"/>
        <end position="103"/>
    </location>
</feature>
<organism evidence="11 12">
    <name type="scientific">Cymbomonas tetramitiformis</name>
    <dbReference type="NCBI Taxonomy" id="36881"/>
    <lineage>
        <taxon>Eukaryota</taxon>
        <taxon>Viridiplantae</taxon>
        <taxon>Chlorophyta</taxon>
        <taxon>Pyramimonadophyceae</taxon>
        <taxon>Pyramimonadales</taxon>
        <taxon>Pyramimonadaceae</taxon>
        <taxon>Cymbomonas</taxon>
    </lineage>
</organism>
<comment type="similarity">
    <text evidence="1">Belongs to the DEAD box helicase family. DEAH subfamily.</text>
</comment>
<dbReference type="Pfam" id="PF26026">
    <property type="entry name" value="RNA_hel_CTD"/>
    <property type="match status" value="1"/>
</dbReference>
<keyword evidence="6" id="KW-0067">ATP-binding</keyword>
<dbReference type="Pfam" id="PF00271">
    <property type="entry name" value="Helicase_C"/>
    <property type="match status" value="1"/>
</dbReference>
<comment type="similarity">
    <text evidence="7">Belongs to the DExH box helicase family.</text>
</comment>
<dbReference type="PANTHER" id="PTHR18934:SF99">
    <property type="entry name" value="ATP-DEPENDENT RNA HELICASE DHX37-RELATED"/>
    <property type="match status" value="1"/>
</dbReference>
<gene>
    <name evidence="11" type="ORF">CYMTET_36081</name>
</gene>
<feature type="non-terminal residue" evidence="11">
    <location>
        <position position="1"/>
    </location>
</feature>
<dbReference type="GO" id="GO:0005524">
    <property type="term" value="F:ATP binding"/>
    <property type="evidence" value="ECO:0007669"/>
    <property type="project" value="UniProtKB-KW"/>
</dbReference>
<dbReference type="SMART" id="SM00847">
    <property type="entry name" value="HA2"/>
    <property type="match status" value="1"/>
</dbReference>
<evidence type="ECO:0000256" key="8">
    <source>
        <dbReference type="SAM" id="MobiDB-lite"/>
    </source>
</evidence>
<dbReference type="Pfam" id="PF07717">
    <property type="entry name" value="OB_NTP_bind"/>
    <property type="match status" value="1"/>
</dbReference>
<dbReference type="SMART" id="SM00490">
    <property type="entry name" value="HELICc"/>
    <property type="match status" value="1"/>
</dbReference>
<evidence type="ECO:0000313" key="11">
    <source>
        <dbReference type="EMBL" id="KAK3254708.1"/>
    </source>
</evidence>
<dbReference type="InterPro" id="IPR027417">
    <property type="entry name" value="P-loop_NTPase"/>
</dbReference>
<keyword evidence="12" id="KW-1185">Reference proteome</keyword>
<dbReference type="CDD" id="cd17917">
    <property type="entry name" value="DEXHc_RHA-like"/>
    <property type="match status" value="1"/>
</dbReference>
<reference evidence="11 12" key="1">
    <citation type="journal article" date="2015" name="Genome Biol. Evol.">
        <title>Comparative Genomics of a Bacterivorous Green Alga Reveals Evolutionary Causalities and Consequences of Phago-Mixotrophic Mode of Nutrition.</title>
        <authorList>
            <person name="Burns J.A."/>
            <person name="Paasch A."/>
            <person name="Narechania A."/>
            <person name="Kim E."/>
        </authorList>
    </citation>
    <scope>NUCLEOTIDE SEQUENCE [LARGE SCALE GENOMIC DNA]</scope>
    <source>
        <strain evidence="11 12">PLY_AMNH</strain>
    </source>
</reference>
<dbReference type="FunFam" id="1.20.120.1080:FF:000002">
    <property type="entry name" value="Putative ATP-dependent RNA helicase DHX36"/>
    <property type="match status" value="1"/>
</dbReference>
<dbReference type="InterPro" id="IPR048333">
    <property type="entry name" value="HA2_WH"/>
</dbReference>
<evidence type="ECO:0000313" key="12">
    <source>
        <dbReference type="Proteomes" id="UP001190700"/>
    </source>
</evidence>
<keyword evidence="5" id="KW-0347">Helicase</keyword>
<sequence>AVRHAPPPPGLCGCQAREVQTRPLGRALCAPAVCALLQSRLAARHLSARRDTVQHVGAADAAPGPSVRGWHVADDGRTSSGPGAGRPAAAEAPSAADAHAGPSCSDAAAQLRGKPAAPGAPGRGGTATARGTAEGLAKGEGTGGDGAAPSWLAKHAPAKAKPAPPVGRPPPPPVPAKYGFLAKHLPAAKKPEDGLSEHDGRGKSRAGAAAAGGSAGEGTGAAPSGVLPATLEAAAAKLEEVEQKRRAAAHQPVSEKLLAAARRKQREPAYVKMLAGREQLPTYRMKEAVLEAIQRNQVTVVSGATGCGKTTQIPQLVFEEAVRRGEGGACSVVCTQPRRLSAIAVAERVAAERVERLGDVVGYSIRLEAKKSAATRIHFCTTGILLRRLQSEPSLPGVSHVIVDEVHERDLNSDFLLVILRDLLVARPDIKVVCMSATVNASLFSQYFEQAVPRCPVVEIPGRTFPVEEYRLEDAIEATSYVCEPFSEYAKGMSDTKGGKGGLRGGRGQALVQDSLDRTVQMEVDPDLAAKYPGYSDSTLRCLQVGRDATCPNFRCCPLCSGTAMALRCLHSRQDFADEGGQFLLVPLHSTLSSEEQHRTFSTPPPGVRKVVIATNIAETSITIDDVVFVVDGCRVKENRYDPATRMASLDTVWISRASARQRRGRAGRVKPGYCFHLYSSEKEGDLADFTQPEILRVPLEQLCLQIKALRLGNVAEFLARAIEPPSEAAIRLAVAALQELAAVDSDGELTALGHHLAELPVDARIGKMMVYGAIFGCLDPVLTIAAGLSVRNPFVAPIDKREAADKARRALAQARGPQDLTPHSDHCALLRAYNGWLTARGRGASGGKGGGKGAGRTTPSEARYLAQNFLSGQVLRNVADMKRQFAELLGTIGFVKGGPRVRAMEKEAAFAGGDGVMKATGVEANQHNSSLELVRAVLCAGLYPNVARIDARAGFLTPAASALSAQAGGQHHVFVTRGDGEVAVHPSSLNFNCEHFPHRFLLFHEKVLTTKVYVRETTIVGAYAMLLFAGDVAVDHQRTLINVDRWLQFRAPPRVAVLFKELRAELDKLLMHKIDQPDLTVAGGGAEGGSVIDTIIQLLRSEEGASDKMLAESSLELTERSG</sequence>
<accession>A0AAE0F7Y0</accession>
<feature type="domain" description="Helicase ATP-binding" evidence="9">
    <location>
        <begin position="290"/>
        <end position="457"/>
    </location>
</feature>
<name>A0AAE0F7Y0_9CHLO</name>
<dbReference type="InterPro" id="IPR007502">
    <property type="entry name" value="Helicase-assoc_dom"/>
</dbReference>
<dbReference type="InterPro" id="IPR002464">
    <property type="entry name" value="DNA/RNA_helicase_DEAH_CS"/>
</dbReference>
<dbReference type="Pfam" id="PF04408">
    <property type="entry name" value="WHD_HA2"/>
    <property type="match status" value="1"/>
</dbReference>
<keyword evidence="3" id="KW-0547">Nucleotide-binding</keyword>
<dbReference type="SUPFAM" id="SSF52540">
    <property type="entry name" value="P-loop containing nucleoside triphosphate hydrolases"/>
    <property type="match status" value="1"/>
</dbReference>
<dbReference type="EMBL" id="LGRX02023258">
    <property type="protein sequence ID" value="KAK3254708.1"/>
    <property type="molecule type" value="Genomic_DNA"/>
</dbReference>
<dbReference type="GO" id="GO:0016787">
    <property type="term" value="F:hydrolase activity"/>
    <property type="evidence" value="ECO:0007669"/>
    <property type="project" value="UniProtKB-KW"/>
</dbReference>
<protein>
    <recommendedName>
        <fullName evidence="2">RNA helicase</fullName>
        <ecNumber evidence="2">3.6.4.13</ecNumber>
    </recommendedName>
</protein>
<evidence type="ECO:0000256" key="5">
    <source>
        <dbReference type="ARBA" id="ARBA00022806"/>
    </source>
</evidence>
<evidence type="ECO:0000259" key="9">
    <source>
        <dbReference type="PROSITE" id="PS51192"/>
    </source>
</evidence>
<evidence type="ECO:0000259" key="10">
    <source>
        <dbReference type="PROSITE" id="PS51194"/>
    </source>
</evidence>
<dbReference type="InterPro" id="IPR011709">
    <property type="entry name" value="DEAD-box_helicase_OB_fold"/>
</dbReference>
<dbReference type="InterPro" id="IPR001650">
    <property type="entry name" value="Helicase_C-like"/>
</dbReference>
<evidence type="ECO:0000256" key="7">
    <source>
        <dbReference type="ARBA" id="ARBA00060772"/>
    </source>
</evidence>
<dbReference type="Pfam" id="PF00270">
    <property type="entry name" value="DEAD"/>
    <property type="match status" value="1"/>
</dbReference>
<dbReference type="Proteomes" id="UP001190700">
    <property type="component" value="Unassembled WGS sequence"/>
</dbReference>
<feature type="compositionally biased region" description="Low complexity" evidence="8">
    <location>
        <begin position="112"/>
        <end position="133"/>
    </location>
</feature>
<dbReference type="InterPro" id="IPR011545">
    <property type="entry name" value="DEAD/DEAH_box_helicase_dom"/>
</dbReference>
<evidence type="ECO:0000256" key="6">
    <source>
        <dbReference type="ARBA" id="ARBA00022840"/>
    </source>
</evidence>
<dbReference type="InterPro" id="IPR014001">
    <property type="entry name" value="Helicase_ATP-bd"/>
</dbReference>
<feature type="region of interest" description="Disordered" evidence="8">
    <location>
        <begin position="57"/>
        <end position="178"/>
    </location>
</feature>
<evidence type="ECO:0000256" key="1">
    <source>
        <dbReference type="ARBA" id="ARBA00008792"/>
    </source>
</evidence>
<dbReference type="InterPro" id="IPR059023">
    <property type="entry name" value="RNA_hel_CTD"/>
</dbReference>
<evidence type="ECO:0000256" key="3">
    <source>
        <dbReference type="ARBA" id="ARBA00022741"/>
    </source>
</evidence>
<dbReference type="PANTHER" id="PTHR18934">
    <property type="entry name" value="ATP-DEPENDENT RNA HELICASE"/>
    <property type="match status" value="1"/>
</dbReference>
<dbReference type="PROSITE" id="PS51192">
    <property type="entry name" value="HELICASE_ATP_BIND_1"/>
    <property type="match status" value="1"/>
</dbReference>